<name>A0A3N4ZBF6_9MICO</name>
<accession>A0A3N4ZBF6</accession>
<dbReference type="GO" id="GO:0005694">
    <property type="term" value="C:chromosome"/>
    <property type="evidence" value="ECO:0007669"/>
    <property type="project" value="TreeGrafter"/>
</dbReference>
<organism evidence="3 4">
    <name type="scientific">Georgenia muralis</name>
    <dbReference type="NCBI Taxonomy" id="154117"/>
    <lineage>
        <taxon>Bacteria</taxon>
        <taxon>Bacillati</taxon>
        <taxon>Actinomycetota</taxon>
        <taxon>Actinomycetes</taxon>
        <taxon>Micrococcales</taxon>
        <taxon>Bogoriellaceae</taxon>
        <taxon>Georgenia</taxon>
    </lineage>
</organism>
<proteinExistence type="predicted"/>
<dbReference type="GO" id="GO:0007059">
    <property type="term" value="P:chromosome segregation"/>
    <property type="evidence" value="ECO:0007669"/>
    <property type="project" value="TreeGrafter"/>
</dbReference>
<protein>
    <submittedName>
        <fullName evidence="3">ParB family chromosome partitioning protein</fullName>
    </submittedName>
</protein>
<comment type="caution">
    <text evidence="3">The sequence shown here is derived from an EMBL/GenBank/DDBJ whole genome shotgun (WGS) entry which is preliminary data.</text>
</comment>
<dbReference type="RefSeq" id="WP_123918918.1">
    <property type="nucleotide sequence ID" value="NZ_RKRA01000001.1"/>
</dbReference>
<dbReference type="OrthoDB" id="3176965at2"/>
<dbReference type="PANTHER" id="PTHR33375:SF1">
    <property type="entry name" value="CHROMOSOME-PARTITIONING PROTEIN PARB-RELATED"/>
    <property type="match status" value="1"/>
</dbReference>
<reference evidence="3 4" key="1">
    <citation type="submission" date="2018-11" db="EMBL/GenBank/DDBJ databases">
        <title>Sequencing the genomes of 1000 actinobacteria strains.</title>
        <authorList>
            <person name="Klenk H.-P."/>
        </authorList>
    </citation>
    <scope>NUCLEOTIDE SEQUENCE [LARGE SCALE GENOMIC DNA]</scope>
    <source>
        <strain evidence="3 4">DSM 14418</strain>
    </source>
</reference>
<dbReference type="PANTHER" id="PTHR33375">
    <property type="entry name" value="CHROMOSOME-PARTITIONING PROTEIN PARB-RELATED"/>
    <property type="match status" value="1"/>
</dbReference>
<gene>
    <name evidence="3" type="ORF">EDD32_3123</name>
</gene>
<evidence type="ECO:0000313" key="3">
    <source>
        <dbReference type="EMBL" id="RPF28590.1"/>
    </source>
</evidence>
<dbReference type="EMBL" id="RKRA01000001">
    <property type="protein sequence ID" value="RPF28590.1"/>
    <property type="molecule type" value="Genomic_DNA"/>
</dbReference>
<sequence length="333" mass="36450">MVEARDYLGAERLVESITVGIRHRADLGDLGPLMTSIEKVGLLQPITVTPDGVLVCGRRRLEAITRLGWRSVKVWVRAGLSDKLSGLLAQQDENMLHKPLAPTEAARLFRELKAVLTEDAHRRQETTRFGAHGELGEDSGGDDSSRPRGDASRTRFRAALMVTGTASFERMERIGKIQEVVDDESYPLEVRRLAEGELDKINAGAPVAPSYEAVMAAVAIGAGGPAPGGPEVDAEPTPEEIAELSAQALARAKEERERRIERLSAHRPPAEPVKRSVRALVMTWADLDGWTRHYDPVEVAAKLTDAEWAMVERVVAESTAFLDRVRDSRADAA</sequence>
<dbReference type="InterPro" id="IPR036086">
    <property type="entry name" value="ParB/Sulfiredoxin_sf"/>
</dbReference>
<dbReference type="SMART" id="SM00470">
    <property type="entry name" value="ParB"/>
    <property type="match status" value="1"/>
</dbReference>
<dbReference type="AlphaFoldDB" id="A0A3N4ZBF6"/>
<feature type="region of interest" description="Disordered" evidence="1">
    <location>
        <begin position="121"/>
        <end position="154"/>
    </location>
</feature>
<dbReference type="InterPro" id="IPR050336">
    <property type="entry name" value="Chromosome_partition/occlusion"/>
</dbReference>
<evidence type="ECO:0000313" key="4">
    <source>
        <dbReference type="Proteomes" id="UP000280726"/>
    </source>
</evidence>
<dbReference type="GO" id="GO:0045881">
    <property type="term" value="P:positive regulation of sporulation resulting in formation of a cellular spore"/>
    <property type="evidence" value="ECO:0007669"/>
    <property type="project" value="TreeGrafter"/>
</dbReference>
<dbReference type="SUPFAM" id="SSF110849">
    <property type="entry name" value="ParB/Sulfiredoxin"/>
    <property type="match status" value="1"/>
</dbReference>
<feature type="domain" description="ParB-like N-terminal" evidence="2">
    <location>
        <begin position="10"/>
        <end position="95"/>
    </location>
</feature>
<keyword evidence="4" id="KW-1185">Reference proteome</keyword>
<dbReference type="Proteomes" id="UP000280726">
    <property type="component" value="Unassembled WGS sequence"/>
</dbReference>
<dbReference type="Pfam" id="PF02195">
    <property type="entry name" value="ParB_N"/>
    <property type="match status" value="1"/>
</dbReference>
<dbReference type="InterPro" id="IPR003115">
    <property type="entry name" value="ParB_N"/>
</dbReference>
<feature type="compositionally biased region" description="Basic and acidic residues" evidence="1">
    <location>
        <begin position="143"/>
        <end position="153"/>
    </location>
</feature>
<evidence type="ECO:0000259" key="2">
    <source>
        <dbReference type="SMART" id="SM00470"/>
    </source>
</evidence>
<evidence type="ECO:0000256" key="1">
    <source>
        <dbReference type="SAM" id="MobiDB-lite"/>
    </source>
</evidence>
<dbReference type="Gene3D" id="3.90.1530.30">
    <property type="match status" value="1"/>
</dbReference>